<dbReference type="Gene3D" id="3.50.50.60">
    <property type="entry name" value="FAD/NAD(P)-binding domain"/>
    <property type="match status" value="1"/>
</dbReference>
<dbReference type="GO" id="GO:0050660">
    <property type="term" value="F:flavin adenine dinucleotide binding"/>
    <property type="evidence" value="ECO:0007669"/>
    <property type="project" value="TreeGrafter"/>
</dbReference>
<sequence>MTYVGPIMNLDPDLVRAGRDDRDPLPPATALAGAAAVTEPSADQATPTNPAGTRRVTRRSLRAAAAAAAESAAPPRTDPATADPATAEPATAEPAGVAPVAEPAGVAPVAERAQGVVGGRRARRARAEAEAESRPEVDGTQQDGAPTVVDVDVVVIGAGQAGLSAAYHLHRAGLVPVGDRGWQDAAATFVVLDDAPEPGGAWQHRPPGMRVSDAHGVHDLPGMPLLVPDPSESAAKAVPYYFAQYEEAFGLHVQRPVTVTRVEEDPDEPDDRLGRGRLRVTSHLVDTSGESVVWRARGVVNASGTWRKPFWPTYPGRAAFRGRQVHSRDVRDPHDLADGHVVVVGGGTSAVQLLLELAQVTTTTWVTRRPPAWRHGDLTPELGRAAVALVAERTAVGLPPGSIVSVTGLPLTDAYREGIASGVLRARPMFSRIVADGVAWDDPVPPPVPAVGADGAPDDPLVGPGAWVGGDPHVEARTIVWATGYRPALDHLASLRLRGPHGGVVMEGTRVAADPRIHLVGYGPSASTVGANRAGRDSVKELLTHLALA</sequence>
<dbReference type="GO" id="GO:0004497">
    <property type="term" value="F:monooxygenase activity"/>
    <property type="evidence" value="ECO:0007669"/>
    <property type="project" value="TreeGrafter"/>
</dbReference>
<dbReference type="InterPro" id="IPR036188">
    <property type="entry name" value="FAD/NAD-bd_sf"/>
</dbReference>
<feature type="compositionally biased region" description="Basic and acidic residues" evidence="2">
    <location>
        <begin position="13"/>
        <end position="24"/>
    </location>
</feature>
<dbReference type="EMBL" id="BJLQ01000007">
    <property type="protein sequence ID" value="GEA83758.1"/>
    <property type="molecule type" value="Genomic_DNA"/>
</dbReference>
<dbReference type="PRINTS" id="PR00411">
    <property type="entry name" value="PNDRDTASEI"/>
</dbReference>
<feature type="compositionally biased region" description="Polar residues" evidence="2">
    <location>
        <begin position="41"/>
        <end position="50"/>
    </location>
</feature>
<dbReference type="InterPro" id="IPR050982">
    <property type="entry name" value="Auxin_biosynth/cation_transpt"/>
</dbReference>
<feature type="compositionally biased region" description="Basic and acidic residues" evidence="2">
    <location>
        <begin position="125"/>
        <end position="137"/>
    </location>
</feature>
<dbReference type="SUPFAM" id="SSF51905">
    <property type="entry name" value="FAD/NAD(P)-binding domain"/>
    <property type="match status" value="1"/>
</dbReference>
<evidence type="ECO:0000313" key="3">
    <source>
        <dbReference type="EMBL" id="GEA83758.1"/>
    </source>
</evidence>
<evidence type="ECO:0000256" key="2">
    <source>
        <dbReference type="SAM" id="MobiDB-lite"/>
    </source>
</evidence>
<feature type="compositionally biased region" description="Low complexity" evidence="2">
    <location>
        <begin position="62"/>
        <end position="98"/>
    </location>
</feature>
<evidence type="ECO:0000313" key="4">
    <source>
        <dbReference type="Proteomes" id="UP000320461"/>
    </source>
</evidence>
<gene>
    <name evidence="3" type="ORF">CGE01nite_10090</name>
</gene>
<dbReference type="AlphaFoldDB" id="A0A4Y3KLF5"/>
<keyword evidence="1" id="KW-0560">Oxidoreductase</keyword>
<name>A0A4Y3KLF5_9CELL</name>
<dbReference type="Proteomes" id="UP000320461">
    <property type="component" value="Unassembled WGS sequence"/>
</dbReference>
<dbReference type="Pfam" id="PF13738">
    <property type="entry name" value="Pyr_redox_3"/>
    <property type="match status" value="1"/>
</dbReference>
<dbReference type="PANTHER" id="PTHR43539">
    <property type="entry name" value="FLAVIN-BINDING MONOOXYGENASE-LIKE PROTEIN (AFU_ORTHOLOGUE AFUA_4G09220)"/>
    <property type="match status" value="1"/>
</dbReference>
<comment type="caution">
    <text evidence="3">The sequence shown here is derived from an EMBL/GenBank/DDBJ whole genome shotgun (WGS) entry which is preliminary data.</text>
</comment>
<organism evidence="3 4">
    <name type="scientific">Cellulomonas gelida</name>
    <dbReference type="NCBI Taxonomy" id="1712"/>
    <lineage>
        <taxon>Bacteria</taxon>
        <taxon>Bacillati</taxon>
        <taxon>Actinomycetota</taxon>
        <taxon>Actinomycetes</taxon>
        <taxon>Micrococcales</taxon>
        <taxon>Cellulomonadaceae</taxon>
        <taxon>Cellulomonas</taxon>
    </lineage>
</organism>
<proteinExistence type="predicted"/>
<dbReference type="PANTHER" id="PTHR43539:SF78">
    <property type="entry name" value="FLAVIN-CONTAINING MONOOXYGENASE"/>
    <property type="match status" value="1"/>
</dbReference>
<feature type="region of interest" description="Disordered" evidence="2">
    <location>
        <begin position="1"/>
        <end position="98"/>
    </location>
</feature>
<protein>
    <recommendedName>
        <fullName evidence="5">Oxidoreductase</fullName>
    </recommendedName>
</protein>
<reference evidence="3 4" key="1">
    <citation type="submission" date="2019-06" db="EMBL/GenBank/DDBJ databases">
        <title>Whole genome shotgun sequence of Cellulomonas gelida NBRC 3748.</title>
        <authorList>
            <person name="Hosoyama A."/>
            <person name="Uohara A."/>
            <person name="Ohji S."/>
            <person name="Ichikawa N."/>
        </authorList>
    </citation>
    <scope>NUCLEOTIDE SEQUENCE [LARGE SCALE GENOMIC DNA]</scope>
    <source>
        <strain evidence="3 4">NBRC 3748</strain>
    </source>
</reference>
<evidence type="ECO:0000256" key="1">
    <source>
        <dbReference type="ARBA" id="ARBA00023002"/>
    </source>
</evidence>
<accession>A0A4Y3KLF5</accession>
<dbReference type="PRINTS" id="PR00368">
    <property type="entry name" value="FADPNR"/>
</dbReference>
<feature type="region of interest" description="Disordered" evidence="2">
    <location>
        <begin position="117"/>
        <end position="145"/>
    </location>
</feature>
<keyword evidence="4" id="KW-1185">Reference proteome</keyword>
<evidence type="ECO:0008006" key="5">
    <source>
        <dbReference type="Google" id="ProtNLM"/>
    </source>
</evidence>